<keyword evidence="7" id="KW-0325">Glycoprotein</keyword>
<dbReference type="InterPro" id="IPR013106">
    <property type="entry name" value="Ig_V-set"/>
</dbReference>
<dbReference type="Pfam" id="PF07686">
    <property type="entry name" value="V-set"/>
    <property type="match status" value="2"/>
</dbReference>
<evidence type="ECO:0000256" key="2">
    <source>
        <dbReference type="ARBA" id="ARBA00022475"/>
    </source>
</evidence>
<dbReference type="InterPro" id="IPR013783">
    <property type="entry name" value="Ig-like_fold"/>
</dbReference>
<keyword evidence="8" id="KW-0812">Transmembrane</keyword>
<dbReference type="GO" id="GO:0005886">
    <property type="term" value="C:plasma membrane"/>
    <property type="evidence" value="ECO:0007669"/>
    <property type="project" value="UniProtKB-SubCell"/>
</dbReference>
<dbReference type="Gene3D" id="2.60.40.10">
    <property type="entry name" value="Immunoglobulins"/>
    <property type="match status" value="2"/>
</dbReference>
<dbReference type="SUPFAM" id="SSF48726">
    <property type="entry name" value="Immunoglobulin"/>
    <property type="match status" value="2"/>
</dbReference>
<evidence type="ECO:0000256" key="4">
    <source>
        <dbReference type="ARBA" id="ARBA00022859"/>
    </source>
</evidence>
<gene>
    <name evidence="10" type="primary">MASP2</name>
</gene>
<sequence>MLRLCFCLAGHLQGKILQLDSVVTAKEGDDVTLSCLHPTDQINKVLWYQQPIGQKPLLVASSYYHSLPFEFYNDFDKTKRFDLSRRSGSSNLTITKVEPSDSAVYYCAGSFSNTVTFGAGTVLVLKGQDYKKYTVLQPTVPQKLHPEDSVTLQCSVLTERCSGDHSVYWFRHGSGESHPGIIYTHGNRSDECKKSSETDSPTQSCVYKLPKRNLSLSDAGTYYCAVAACGQILFGKGAELKVGKHFKFTLNISSSSFHPYYNICIYIYIYICLIYRCINKAPSHICLYKQ</sequence>
<keyword evidence="2" id="KW-1003">Cell membrane</keyword>
<evidence type="ECO:0000313" key="10">
    <source>
        <dbReference type="Ensembl" id="ENSPNAP00000006502.2"/>
    </source>
</evidence>
<evidence type="ECO:0000259" key="9">
    <source>
        <dbReference type="PROSITE" id="PS50835"/>
    </source>
</evidence>
<keyword evidence="6" id="KW-1015">Disulfide bond</keyword>
<evidence type="ECO:0000256" key="1">
    <source>
        <dbReference type="ARBA" id="ARBA00004236"/>
    </source>
</evidence>
<evidence type="ECO:0000256" key="8">
    <source>
        <dbReference type="SAM" id="Phobius"/>
    </source>
</evidence>
<dbReference type="SMART" id="SM00406">
    <property type="entry name" value="IGv"/>
    <property type="match status" value="2"/>
</dbReference>
<evidence type="ECO:0000256" key="5">
    <source>
        <dbReference type="ARBA" id="ARBA00023136"/>
    </source>
</evidence>
<reference evidence="10" key="3">
    <citation type="submission" date="2025-09" db="UniProtKB">
        <authorList>
            <consortium name="Ensembl"/>
        </authorList>
    </citation>
    <scope>IDENTIFICATION</scope>
</reference>
<evidence type="ECO:0000256" key="7">
    <source>
        <dbReference type="ARBA" id="ARBA00023180"/>
    </source>
</evidence>
<dbReference type="InterPro" id="IPR036179">
    <property type="entry name" value="Ig-like_dom_sf"/>
</dbReference>
<accession>A0A3B4C3N0</accession>
<dbReference type="CDD" id="cd00099">
    <property type="entry name" value="IgV"/>
    <property type="match status" value="1"/>
</dbReference>
<dbReference type="PROSITE" id="PS50835">
    <property type="entry name" value="IG_LIKE"/>
    <property type="match status" value="2"/>
</dbReference>
<dbReference type="InterPro" id="IPR003599">
    <property type="entry name" value="Ig_sub"/>
</dbReference>
<keyword evidence="3" id="KW-0732">Signal</keyword>
<name>A0A3B4C3N0_PYGNA</name>
<evidence type="ECO:0000313" key="11">
    <source>
        <dbReference type="Proteomes" id="UP001501920"/>
    </source>
</evidence>
<dbReference type="GO" id="GO:0009617">
    <property type="term" value="P:response to bacterium"/>
    <property type="evidence" value="ECO:0007669"/>
    <property type="project" value="TreeGrafter"/>
</dbReference>
<feature type="domain" description="Ig-like" evidence="9">
    <location>
        <begin position="14"/>
        <end position="107"/>
    </location>
</feature>
<evidence type="ECO:0000256" key="6">
    <source>
        <dbReference type="ARBA" id="ARBA00023157"/>
    </source>
</evidence>
<dbReference type="GO" id="GO:0002376">
    <property type="term" value="P:immune system process"/>
    <property type="evidence" value="ECO:0007669"/>
    <property type="project" value="UniProtKB-KW"/>
</dbReference>
<reference evidence="10 11" key="1">
    <citation type="submission" date="2020-10" db="EMBL/GenBank/DDBJ databases">
        <title>Pygocentrus nattereri (red-bellied piranha) genome, fPygNat1, primary haplotype.</title>
        <authorList>
            <person name="Myers G."/>
            <person name="Meyer A."/>
            <person name="Karagic N."/>
            <person name="Pippel M."/>
            <person name="Winkler S."/>
            <person name="Tracey A."/>
            <person name="Wood J."/>
            <person name="Formenti G."/>
            <person name="Howe K."/>
            <person name="Fedrigo O."/>
            <person name="Jarvis E.D."/>
        </authorList>
    </citation>
    <scope>NUCLEOTIDE SEQUENCE [LARGE SCALE GENOMIC DNA]</scope>
</reference>
<dbReference type="PANTHER" id="PTHR19433">
    <property type="entry name" value="T-CELL RECEPTOR ALPHA CHAIN V REGION-RELATED"/>
    <property type="match status" value="1"/>
</dbReference>
<keyword evidence="11" id="KW-1185">Reference proteome</keyword>
<protein>
    <recommendedName>
        <fullName evidence="9">Ig-like domain-containing protein</fullName>
    </recommendedName>
</protein>
<keyword evidence="4" id="KW-0391">Immunity</keyword>
<keyword evidence="8" id="KW-1133">Transmembrane helix</keyword>
<dbReference type="PANTHER" id="PTHR19433:SF133">
    <property type="entry name" value="IMMUNE-TYPE RECEPTOR 5 PRECURSOR-RELATED"/>
    <property type="match status" value="1"/>
</dbReference>
<comment type="subcellular location">
    <subcellularLocation>
        <location evidence="1">Cell membrane</location>
    </subcellularLocation>
</comment>
<dbReference type="Proteomes" id="UP001501920">
    <property type="component" value="Chromosome 2"/>
</dbReference>
<organism evidence="10 11">
    <name type="scientific">Pygocentrus nattereri</name>
    <name type="common">Red-bellied piranha</name>
    <dbReference type="NCBI Taxonomy" id="42514"/>
    <lineage>
        <taxon>Eukaryota</taxon>
        <taxon>Metazoa</taxon>
        <taxon>Chordata</taxon>
        <taxon>Craniata</taxon>
        <taxon>Vertebrata</taxon>
        <taxon>Euteleostomi</taxon>
        <taxon>Actinopterygii</taxon>
        <taxon>Neopterygii</taxon>
        <taxon>Teleostei</taxon>
        <taxon>Ostariophysi</taxon>
        <taxon>Characiformes</taxon>
        <taxon>Characoidei</taxon>
        <taxon>Pygocentrus</taxon>
    </lineage>
</organism>
<dbReference type="GeneTree" id="ENSGT01030000234530"/>
<evidence type="ECO:0000256" key="3">
    <source>
        <dbReference type="ARBA" id="ARBA00022729"/>
    </source>
</evidence>
<dbReference type="Ensembl" id="ENSPNAT00000003448.2">
    <property type="protein sequence ID" value="ENSPNAP00000006502.2"/>
    <property type="gene ID" value="ENSPNAG00000012586.2"/>
</dbReference>
<proteinExistence type="predicted"/>
<feature type="domain" description="Ig-like" evidence="9">
    <location>
        <begin position="131"/>
        <end position="226"/>
    </location>
</feature>
<dbReference type="AlphaFoldDB" id="A0A3B4C3N0"/>
<dbReference type="SMART" id="SM00409">
    <property type="entry name" value="IG"/>
    <property type="match status" value="2"/>
</dbReference>
<feature type="transmembrane region" description="Helical" evidence="8">
    <location>
        <begin position="260"/>
        <end position="278"/>
    </location>
</feature>
<dbReference type="InterPro" id="IPR007110">
    <property type="entry name" value="Ig-like_dom"/>
</dbReference>
<keyword evidence="5 8" id="KW-0472">Membrane</keyword>
<reference evidence="10" key="2">
    <citation type="submission" date="2025-08" db="UniProtKB">
        <authorList>
            <consortium name="Ensembl"/>
        </authorList>
    </citation>
    <scope>IDENTIFICATION</scope>
</reference>
<dbReference type="InterPro" id="IPR052051">
    <property type="entry name" value="TCR_complex_component"/>
</dbReference>